<dbReference type="Gene3D" id="1.20.58.220">
    <property type="entry name" value="Phosphate transport system protein phou homolog 2, domain 2"/>
    <property type="match status" value="1"/>
</dbReference>
<evidence type="ECO:0000313" key="3">
    <source>
        <dbReference type="EMBL" id="RJX49159.1"/>
    </source>
</evidence>
<evidence type="ECO:0000256" key="2">
    <source>
        <dbReference type="SAM" id="Coils"/>
    </source>
</evidence>
<keyword evidence="2" id="KW-0175">Coiled coil</keyword>
<dbReference type="AlphaFoldDB" id="A0A3A6Q195"/>
<dbReference type="InterPro" id="IPR018445">
    <property type="entry name" value="Put_Phosphate_transp_reg"/>
</dbReference>
<comment type="caution">
    <text evidence="3">The sequence shown here is derived from an EMBL/GenBank/DDBJ whole genome shotgun (WGS) entry which is preliminary data.</text>
</comment>
<name>A0A3A6Q195_9EURY</name>
<keyword evidence="4" id="KW-1185">Reference proteome</keyword>
<proteinExistence type="inferred from homology"/>
<dbReference type="Pfam" id="PF01865">
    <property type="entry name" value="PhoU_div"/>
    <property type="match status" value="1"/>
</dbReference>
<dbReference type="EMBL" id="QMDW01000012">
    <property type="protein sequence ID" value="RJX49159.1"/>
    <property type="molecule type" value="Genomic_DNA"/>
</dbReference>
<reference evidence="3 4" key="1">
    <citation type="submission" date="2018-06" db="EMBL/GenBank/DDBJ databases">
        <title>Halonotius sp. F13-13 a new haloarchaeeon isolated from a solar saltern from Isla Cristina, Huelva, Spain.</title>
        <authorList>
            <person name="Duran-Viseras A."/>
            <person name="Sanchez-Porro C."/>
            <person name="Ventosa A."/>
        </authorList>
    </citation>
    <scope>NUCLEOTIDE SEQUENCE [LARGE SCALE GENOMIC DNA]</scope>
    <source>
        <strain evidence="3 4">CECT 7525</strain>
    </source>
</reference>
<dbReference type="InterPro" id="IPR038078">
    <property type="entry name" value="PhoU-like_sf"/>
</dbReference>
<evidence type="ECO:0008006" key="5">
    <source>
        <dbReference type="Google" id="ProtNLM"/>
    </source>
</evidence>
<gene>
    <name evidence="3" type="ORF">DP106_09360</name>
</gene>
<accession>A0A3A6Q195</accession>
<dbReference type="RefSeq" id="WP_120084901.1">
    <property type="nucleotide sequence ID" value="NZ_QMDW01000012.1"/>
</dbReference>
<evidence type="ECO:0000256" key="1">
    <source>
        <dbReference type="ARBA" id="ARBA00008591"/>
    </source>
</evidence>
<comment type="similarity">
    <text evidence="1">Belongs to the UPF0111 family.</text>
</comment>
<feature type="coiled-coil region" evidence="2">
    <location>
        <begin position="42"/>
        <end position="69"/>
    </location>
</feature>
<evidence type="ECO:0000313" key="4">
    <source>
        <dbReference type="Proteomes" id="UP000281564"/>
    </source>
</evidence>
<dbReference type="OrthoDB" id="337588at2157"/>
<dbReference type="Proteomes" id="UP000281564">
    <property type="component" value="Unassembled WGS sequence"/>
</dbReference>
<protein>
    <recommendedName>
        <fullName evidence="5">DUF47 domain-containing protein</fullName>
    </recommendedName>
</protein>
<sequence length="146" mass="16394">MPSDTDFEATLEAKTVTYLEQLVDCTERLPPLLTAYAEEDEYEAIIDQIEAAETDCDQTRRDITALIANAGTREIGLLNTPINLNQSALLDFYKQLDVVANHTERIAQELAMLQPAPTNDSYEQFREMAVLIVEMTQVLILIAENS</sequence>
<organism evidence="3 4">
    <name type="scientific">Halonotius pteroides</name>
    <dbReference type="NCBI Taxonomy" id="268735"/>
    <lineage>
        <taxon>Archaea</taxon>
        <taxon>Methanobacteriati</taxon>
        <taxon>Methanobacteriota</taxon>
        <taxon>Stenosarchaea group</taxon>
        <taxon>Halobacteria</taxon>
        <taxon>Halobacteriales</taxon>
        <taxon>Haloferacaceae</taxon>
        <taxon>Halonotius</taxon>
    </lineage>
</organism>